<keyword evidence="2" id="KW-1185">Reference proteome</keyword>
<sequence length="111" mass="11436">MNARMKLSTIQTKQAQKSATPTPFTAVYLHSSPAAKYVYTECGAPADKALGGVPATPRTLSHLPAASSVPILYRATGWLPCSSIVSDAAAGMWGSNVDGTAIAVACASLLR</sequence>
<gene>
    <name evidence="1" type="ORF">Vretifemale_13806</name>
</gene>
<proteinExistence type="predicted"/>
<dbReference type="AlphaFoldDB" id="A0A8J4FTH7"/>
<organism evidence="1 2">
    <name type="scientific">Volvox reticuliferus</name>
    <dbReference type="NCBI Taxonomy" id="1737510"/>
    <lineage>
        <taxon>Eukaryota</taxon>
        <taxon>Viridiplantae</taxon>
        <taxon>Chlorophyta</taxon>
        <taxon>core chlorophytes</taxon>
        <taxon>Chlorophyceae</taxon>
        <taxon>CS clade</taxon>
        <taxon>Chlamydomonadales</taxon>
        <taxon>Volvocaceae</taxon>
        <taxon>Volvox</taxon>
    </lineage>
</organism>
<accession>A0A8J4FTH7</accession>
<name>A0A8J4FTH7_9CHLO</name>
<dbReference type="Proteomes" id="UP000747110">
    <property type="component" value="Unassembled WGS sequence"/>
</dbReference>
<comment type="caution">
    <text evidence="1">The sequence shown here is derived from an EMBL/GenBank/DDBJ whole genome shotgun (WGS) entry which is preliminary data.</text>
</comment>
<evidence type="ECO:0000313" key="1">
    <source>
        <dbReference type="EMBL" id="GIL85323.1"/>
    </source>
</evidence>
<evidence type="ECO:0000313" key="2">
    <source>
        <dbReference type="Proteomes" id="UP000747110"/>
    </source>
</evidence>
<protein>
    <submittedName>
        <fullName evidence="1">Uncharacterized protein</fullName>
    </submittedName>
</protein>
<reference evidence="1" key="1">
    <citation type="journal article" date="2021" name="Proc. Natl. Acad. Sci. U.S.A.">
        <title>Three genomes in the algal genus Volvox reveal the fate of a haploid sex-determining region after a transition to homothallism.</title>
        <authorList>
            <person name="Yamamoto K."/>
            <person name="Hamaji T."/>
            <person name="Kawai-Toyooka H."/>
            <person name="Matsuzaki R."/>
            <person name="Takahashi F."/>
            <person name="Nishimura Y."/>
            <person name="Kawachi M."/>
            <person name="Noguchi H."/>
            <person name="Minakuchi Y."/>
            <person name="Umen J.G."/>
            <person name="Toyoda A."/>
            <person name="Nozaki H."/>
        </authorList>
    </citation>
    <scope>NUCLEOTIDE SEQUENCE</scope>
    <source>
        <strain evidence="1">NIES-3786</strain>
    </source>
</reference>
<dbReference type="EMBL" id="BNCP01000032">
    <property type="protein sequence ID" value="GIL85323.1"/>
    <property type="molecule type" value="Genomic_DNA"/>
</dbReference>